<dbReference type="STRING" id="74873.A0A084W0U4"/>
<dbReference type="PROSITE" id="PS51155">
    <property type="entry name" value="CHIT_BIND_RR_2"/>
    <property type="match status" value="1"/>
</dbReference>
<dbReference type="EnsemblMetazoa" id="ASIC011686-RA">
    <property type="protein sequence ID" value="ASIC011686-PA"/>
    <property type="gene ID" value="ASIC011686"/>
</dbReference>
<name>A0A084W0U4_ANOSI</name>
<dbReference type="GO" id="GO:0008010">
    <property type="term" value="F:structural constituent of chitin-based larval cuticle"/>
    <property type="evidence" value="ECO:0007669"/>
    <property type="project" value="TreeGrafter"/>
</dbReference>
<evidence type="ECO:0000256" key="1">
    <source>
        <dbReference type="ARBA" id="ARBA00022460"/>
    </source>
</evidence>
<dbReference type="EMBL" id="KE525263">
    <property type="protein sequence ID" value="KFB43838.1"/>
    <property type="molecule type" value="Genomic_DNA"/>
</dbReference>
<feature type="signal peptide" evidence="3">
    <location>
        <begin position="1"/>
        <end position="18"/>
    </location>
</feature>
<dbReference type="GO" id="GO:0062129">
    <property type="term" value="C:chitin-based extracellular matrix"/>
    <property type="evidence" value="ECO:0007669"/>
    <property type="project" value="TreeGrafter"/>
</dbReference>
<accession>A0A084W0U4</accession>
<dbReference type="Pfam" id="PF00379">
    <property type="entry name" value="Chitin_bind_4"/>
    <property type="match status" value="1"/>
</dbReference>
<evidence type="ECO:0000313" key="4">
    <source>
        <dbReference type="EMBL" id="KFB43838.1"/>
    </source>
</evidence>
<dbReference type="InterPro" id="IPR031311">
    <property type="entry name" value="CHIT_BIND_RR_consensus"/>
</dbReference>
<dbReference type="VEuPathDB" id="VectorBase:ASIS013206"/>
<protein>
    <submittedName>
        <fullName evidence="4">AGAP005997-PA-like protein</fullName>
    </submittedName>
</protein>
<reference evidence="5" key="2">
    <citation type="submission" date="2020-05" db="UniProtKB">
        <authorList>
            <consortium name="EnsemblMetazoa"/>
        </authorList>
    </citation>
    <scope>IDENTIFICATION</scope>
</reference>
<dbReference type="Proteomes" id="UP000030765">
    <property type="component" value="Unassembled WGS sequence"/>
</dbReference>
<dbReference type="PRINTS" id="PR00947">
    <property type="entry name" value="CUTICLE"/>
</dbReference>
<feature type="chain" id="PRO_5001784119" evidence="3">
    <location>
        <begin position="19"/>
        <end position="107"/>
    </location>
</feature>
<dbReference type="PANTHER" id="PTHR10380:SF218">
    <property type="entry name" value="ADULT CUTICLE PROTEIN 65AA-RELATED"/>
    <property type="match status" value="1"/>
</dbReference>
<gene>
    <name evidence="4" type="ORF">ZHAS_00011686</name>
</gene>
<dbReference type="VEuPathDB" id="VectorBase:ASIC011686"/>
<keyword evidence="1 2" id="KW-0193">Cuticle</keyword>
<keyword evidence="6" id="KW-1185">Reference proteome</keyword>
<dbReference type="AlphaFoldDB" id="A0A084W0U4"/>
<evidence type="ECO:0000313" key="6">
    <source>
        <dbReference type="Proteomes" id="UP000030765"/>
    </source>
</evidence>
<evidence type="ECO:0000256" key="3">
    <source>
        <dbReference type="SAM" id="SignalP"/>
    </source>
</evidence>
<dbReference type="EMBL" id="ATLV01019160">
    <property type="status" value="NOT_ANNOTATED_CDS"/>
    <property type="molecule type" value="Genomic_DNA"/>
</dbReference>
<dbReference type="OMA" id="DHIPQEY"/>
<organism evidence="5 6">
    <name type="scientific">Anopheles sinensis</name>
    <name type="common">Mosquito</name>
    <dbReference type="NCBI Taxonomy" id="74873"/>
    <lineage>
        <taxon>Eukaryota</taxon>
        <taxon>Metazoa</taxon>
        <taxon>Ecdysozoa</taxon>
        <taxon>Arthropoda</taxon>
        <taxon>Hexapoda</taxon>
        <taxon>Insecta</taxon>
        <taxon>Pterygota</taxon>
        <taxon>Neoptera</taxon>
        <taxon>Endopterygota</taxon>
        <taxon>Diptera</taxon>
        <taxon>Nematocera</taxon>
        <taxon>Culicoidea</taxon>
        <taxon>Culicidae</taxon>
        <taxon>Anophelinae</taxon>
        <taxon>Anopheles</taxon>
    </lineage>
</organism>
<dbReference type="PANTHER" id="PTHR10380">
    <property type="entry name" value="CUTICLE PROTEIN"/>
    <property type="match status" value="1"/>
</dbReference>
<dbReference type="PROSITE" id="PS00233">
    <property type="entry name" value="CHIT_BIND_RR_1"/>
    <property type="match status" value="1"/>
</dbReference>
<dbReference type="InterPro" id="IPR050468">
    <property type="entry name" value="Cuticle_Struct_Prot"/>
</dbReference>
<dbReference type="OrthoDB" id="6515429at2759"/>
<evidence type="ECO:0000313" key="5">
    <source>
        <dbReference type="EnsemblMetazoa" id="ASIC011686-PA"/>
    </source>
</evidence>
<keyword evidence="3" id="KW-0732">Signal</keyword>
<reference evidence="4 6" key="1">
    <citation type="journal article" date="2014" name="BMC Genomics">
        <title>Genome sequence of Anopheles sinensis provides insight into genetics basis of mosquito competence for malaria parasites.</title>
        <authorList>
            <person name="Zhou D."/>
            <person name="Zhang D."/>
            <person name="Ding G."/>
            <person name="Shi L."/>
            <person name="Hou Q."/>
            <person name="Ye Y."/>
            <person name="Xu Y."/>
            <person name="Zhou H."/>
            <person name="Xiong C."/>
            <person name="Li S."/>
            <person name="Yu J."/>
            <person name="Hong S."/>
            <person name="Yu X."/>
            <person name="Zou P."/>
            <person name="Chen C."/>
            <person name="Chang X."/>
            <person name="Wang W."/>
            <person name="Lv Y."/>
            <person name="Sun Y."/>
            <person name="Ma L."/>
            <person name="Shen B."/>
            <person name="Zhu C."/>
        </authorList>
    </citation>
    <scope>NUCLEOTIDE SEQUENCE [LARGE SCALE GENOMIC DNA]</scope>
</reference>
<evidence type="ECO:0000256" key="2">
    <source>
        <dbReference type="PROSITE-ProRule" id="PRU00497"/>
    </source>
</evidence>
<dbReference type="InterPro" id="IPR000618">
    <property type="entry name" value="Insect_cuticle"/>
</dbReference>
<proteinExistence type="predicted"/>
<sequence>MKTLIVFALFSLIALVAAAPDNANILRYDNVQDENSYKFGFESDDKITRDEEGQVKSEQEGLSVRGSYKYVADDGNTYEVQYIADSQGFQPVGDHIPQEYVPNVPSL</sequence>